<accession>A0ACB9M9V5</accession>
<organism evidence="1 2">
    <name type="scientific">Melastoma candidum</name>
    <dbReference type="NCBI Taxonomy" id="119954"/>
    <lineage>
        <taxon>Eukaryota</taxon>
        <taxon>Viridiplantae</taxon>
        <taxon>Streptophyta</taxon>
        <taxon>Embryophyta</taxon>
        <taxon>Tracheophyta</taxon>
        <taxon>Spermatophyta</taxon>
        <taxon>Magnoliopsida</taxon>
        <taxon>eudicotyledons</taxon>
        <taxon>Gunneridae</taxon>
        <taxon>Pentapetalae</taxon>
        <taxon>rosids</taxon>
        <taxon>malvids</taxon>
        <taxon>Myrtales</taxon>
        <taxon>Melastomataceae</taxon>
        <taxon>Melastomatoideae</taxon>
        <taxon>Melastomateae</taxon>
        <taxon>Melastoma</taxon>
    </lineage>
</organism>
<reference evidence="2" key="1">
    <citation type="journal article" date="2023" name="Front. Plant Sci.">
        <title>Chromosomal-level genome assembly of Melastoma candidum provides insights into trichome evolution.</title>
        <authorList>
            <person name="Zhong Y."/>
            <person name="Wu W."/>
            <person name="Sun C."/>
            <person name="Zou P."/>
            <person name="Liu Y."/>
            <person name="Dai S."/>
            <person name="Zhou R."/>
        </authorList>
    </citation>
    <scope>NUCLEOTIDE SEQUENCE [LARGE SCALE GENOMIC DNA]</scope>
</reference>
<proteinExistence type="predicted"/>
<evidence type="ECO:0000313" key="1">
    <source>
        <dbReference type="EMBL" id="KAI4320997.1"/>
    </source>
</evidence>
<protein>
    <submittedName>
        <fullName evidence="1">Uncharacterized protein</fullName>
    </submittedName>
</protein>
<gene>
    <name evidence="1" type="ORF">MLD38_034422</name>
</gene>
<comment type="caution">
    <text evidence="1">The sequence shown here is derived from an EMBL/GenBank/DDBJ whole genome shotgun (WGS) entry which is preliminary data.</text>
</comment>
<dbReference type="EMBL" id="CM042889">
    <property type="protein sequence ID" value="KAI4320997.1"/>
    <property type="molecule type" value="Genomic_DNA"/>
</dbReference>
<dbReference type="Proteomes" id="UP001057402">
    <property type="component" value="Chromosome 10"/>
</dbReference>
<keyword evidence="2" id="KW-1185">Reference proteome</keyword>
<name>A0ACB9M9V5_9MYRT</name>
<sequence length="128" mass="14677">MTWSPAVSGLKFRVLREFLVLGYEVLLWDADVVILRNPFDHIYRDSTTDGHDNYISYGDVFNEELFFPSRPGTPKLLAELRQVIVHVNYHPDKLPGMKAGVEFYVNGNKDAPMAIKWDKEALAHIIKS</sequence>
<evidence type="ECO:0000313" key="2">
    <source>
        <dbReference type="Proteomes" id="UP001057402"/>
    </source>
</evidence>